<evidence type="ECO:0000313" key="3">
    <source>
        <dbReference type="Proteomes" id="UP001055111"/>
    </source>
</evidence>
<evidence type="ECO:0000256" key="1">
    <source>
        <dbReference type="SAM" id="MobiDB-lite"/>
    </source>
</evidence>
<dbReference type="EMBL" id="BPUS01000018">
    <property type="protein sequence ID" value="GJH28917.1"/>
    <property type="molecule type" value="Genomic_DNA"/>
</dbReference>
<proteinExistence type="predicted"/>
<protein>
    <submittedName>
        <fullName evidence="2">Uncharacterized protein</fullName>
    </submittedName>
</protein>
<accession>A0AA37MU56</accession>
<comment type="caution">
    <text evidence="2">The sequence shown here is derived from an EMBL/GenBank/DDBJ whole genome shotgun (WGS) entry which is preliminary data.</text>
</comment>
<feature type="region of interest" description="Disordered" evidence="1">
    <location>
        <begin position="170"/>
        <end position="194"/>
    </location>
</feature>
<dbReference type="Proteomes" id="UP001055111">
    <property type="component" value="Unassembled WGS sequence"/>
</dbReference>
<name>A0AA37MU56_9BURK</name>
<sequence>MKIVECQQHRPLPRSATPEARNRIEELKARLRCVDRSRDRVIRHFMRAHFRYCRTHDGCVRFGQIFEAARISVTEARAKELSPRPICGRARFFKATSPVHPEIAVRGARHDLLRERRFADAGGAGDKHDATVPFPSLDERCLSQPKIIVSANEKAQPSGHRVHVPVPENHKYAQNSRETSRPRRAVQLPPLMGA</sequence>
<organism evidence="2 3">
    <name type="scientific">Caballeronia novacaledonica</name>
    <dbReference type="NCBI Taxonomy" id="1544861"/>
    <lineage>
        <taxon>Bacteria</taxon>
        <taxon>Pseudomonadati</taxon>
        <taxon>Pseudomonadota</taxon>
        <taxon>Betaproteobacteria</taxon>
        <taxon>Burkholderiales</taxon>
        <taxon>Burkholderiaceae</taxon>
        <taxon>Caballeronia</taxon>
    </lineage>
</organism>
<dbReference type="AlphaFoldDB" id="A0AA37MU56"/>
<evidence type="ECO:0000313" key="2">
    <source>
        <dbReference type="EMBL" id="GJH28917.1"/>
    </source>
</evidence>
<reference evidence="2" key="1">
    <citation type="submission" date="2022-09" db="EMBL/GenBank/DDBJ databases">
        <title>Isolation and characterization of 3-chlorobenzoate degrading bacteria from soils in Shizuoka.</title>
        <authorList>
            <person name="Ifat A."/>
            <person name="Ogawa N."/>
            <person name="Kimbara K."/>
            <person name="Moriuchi R."/>
            <person name="Dohra H."/>
            <person name="Shintani M."/>
        </authorList>
    </citation>
    <scope>NUCLEOTIDE SEQUENCE</scope>
    <source>
        <strain evidence="2">19CS4-2</strain>
    </source>
</reference>
<gene>
    <name evidence="2" type="ORF">CBA19CS42_30395</name>
</gene>